<keyword evidence="3" id="KW-1185">Reference proteome</keyword>
<dbReference type="eggNOG" id="ENOG502Z7IJ">
    <property type="taxonomic scope" value="Bacteria"/>
</dbReference>
<keyword evidence="1" id="KW-1133">Transmembrane helix</keyword>
<dbReference type="AlphaFoldDB" id="E7MM93"/>
<name>E7MM93_9FIRM</name>
<organism evidence="2 3">
    <name type="scientific">Solobacterium moorei F0204</name>
    <dbReference type="NCBI Taxonomy" id="706433"/>
    <lineage>
        <taxon>Bacteria</taxon>
        <taxon>Bacillati</taxon>
        <taxon>Bacillota</taxon>
        <taxon>Erysipelotrichia</taxon>
        <taxon>Erysipelotrichales</taxon>
        <taxon>Erysipelotrichaceae</taxon>
        <taxon>Solobacterium</taxon>
    </lineage>
</organism>
<comment type="caution">
    <text evidence="2">The sequence shown here is derived from an EMBL/GenBank/DDBJ whole genome shotgun (WGS) entry which is preliminary data.</text>
</comment>
<dbReference type="Pfam" id="PF19478">
    <property type="entry name" value="TrbL_2"/>
    <property type="match status" value="1"/>
</dbReference>
<feature type="transmembrane region" description="Helical" evidence="1">
    <location>
        <begin position="143"/>
        <end position="163"/>
    </location>
</feature>
<proteinExistence type="predicted"/>
<dbReference type="EMBL" id="AECQ01000011">
    <property type="protein sequence ID" value="EFW24806.1"/>
    <property type="molecule type" value="Genomic_DNA"/>
</dbReference>
<feature type="transmembrane region" description="Helical" evidence="1">
    <location>
        <begin position="110"/>
        <end position="131"/>
    </location>
</feature>
<feature type="transmembrane region" description="Helical" evidence="1">
    <location>
        <begin position="51"/>
        <end position="74"/>
    </location>
</feature>
<dbReference type="Proteomes" id="UP000004097">
    <property type="component" value="Unassembled WGS sequence"/>
</dbReference>
<reference evidence="2 3" key="1">
    <citation type="submission" date="2010-08" db="EMBL/GenBank/DDBJ databases">
        <authorList>
            <person name="Weinstock G."/>
            <person name="Sodergren E."/>
            <person name="Clifton S."/>
            <person name="Fulton L."/>
            <person name="Fulton B."/>
            <person name="Courtney L."/>
            <person name="Fronick C."/>
            <person name="Harrison M."/>
            <person name="Strong C."/>
            <person name="Farmer C."/>
            <person name="Delahaunty K."/>
            <person name="Markovic C."/>
            <person name="Hall O."/>
            <person name="Minx P."/>
            <person name="Tomlinson C."/>
            <person name="Mitreva M."/>
            <person name="Hou S."/>
            <person name="Chen J."/>
            <person name="Wollam A."/>
            <person name="Pepin K.H."/>
            <person name="Johnson M."/>
            <person name="Bhonagiri V."/>
            <person name="Zhang X."/>
            <person name="Suruliraj S."/>
            <person name="Warren W."/>
            <person name="Chinwalla A."/>
            <person name="Mardis E.R."/>
            <person name="Wilson R.K."/>
        </authorList>
    </citation>
    <scope>NUCLEOTIDE SEQUENCE [LARGE SCALE GENOMIC DNA]</scope>
    <source>
        <strain evidence="2 3">F0204</strain>
    </source>
</reference>
<evidence type="ECO:0008006" key="4">
    <source>
        <dbReference type="Google" id="ProtNLM"/>
    </source>
</evidence>
<keyword evidence="1" id="KW-0812">Transmembrane</keyword>
<accession>E7MM93</accession>
<evidence type="ECO:0000313" key="3">
    <source>
        <dbReference type="Proteomes" id="UP000004097"/>
    </source>
</evidence>
<evidence type="ECO:0000313" key="2">
    <source>
        <dbReference type="EMBL" id="EFW24806.1"/>
    </source>
</evidence>
<gene>
    <name evidence="2" type="ORF">HMPREF9430_00693</name>
</gene>
<dbReference type="HOGENOM" id="CLU_087234_0_0_9"/>
<sequence length="178" mass="19230">MELMTKIFEIVQGIIQSITETVGLGVSNETVIPQEIVDAVSNTGFLESIPLWAVTLLGSIFITILSFVMILTVYGRFFKLYMYTAISPIPLAAAAGESTQNIAFTFIKSYAGVCLEGAIIVLACIIFSAFASSPPVVDSTSSSVSMVWSYIGELIFNMLVLVGTTKMSDRIVKEMMGL</sequence>
<dbReference type="InterPro" id="IPR045798">
    <property type="entry name" value="TrbL_Firmicutes"/>
</dbReference>
<keyword evidence="1" id="KW-0472">Membrane</keyword>
<dbReference type="STRING" id="706433.HMPREF9430_00693"/>
<protein>
    <recommendedName>
        <fullName evidence="4">TrbL/VirB6 plasmid conjugal transfer protein</fullName>
    </recommendedName>
</protein>
<evidence type="ECO:0000256" key="1">
    <source>
        <dbReference type="SAM" id="Phobius"/>
    </source>
</evidence>